<dbReference type="KEGG" id="mlr:MELLADRAFT_85484"/>
<keyword evidence="3" id="KW-1185">Reference proteome</keyword>
<evidence type="ECO:0000313" key="3">
    <source>
        <dbReference type="Proteomes" id="UP000001072"/>
    </source>
</evidence>
<dbReference type="InParanoid" id="F4RIV4"/>
<evidence type="ECO:0000256" key="1">
    <source>
        <dbReference type="SAM" id="SignalP"/>
    </source>
</evidence>
<dbReference type="OrthoDB" id="10592221at2759"/>
<proteinExistence type="predicted"/>
<feature type="chain" id="PRO_5003320811" evidence="1">
    <location>
        <begin position="19"/>
        <end position="255"/>
    </location>
</feature>
<reference evidence="3" key="1">
    <citation type="journal article" date="2011" name="Proc. Natl. Acad. Sci. U.S.A.">
        <title>Obligate biotrophy features unraveled by the genomic analysis of rust fungi.</title>
        <authorList>
            <person name="Duplessis S."/>
            <person name="Cuomo C.A."/>
            <person name="Lin Y.-C."/>
            <person name="Aerts A."/>
            <person name="Tisserant E."/>
            <person name="Veneault-Fourrey C."/>
            <person name="Joly D.L."/>
            <person name="Hacquard S."/>
            <person name="Amselem J."/>
            <person name="Cantarel B.L."/>
            <person name="Chiu R."/>
            <person name="Coutinho P.M."/>
            <person name="Feau N."/>
            <person name="Field M."/>
            <person name="Frey P."/>
            <person name="Gelhaye E."/>
            <person name="Goldberg J."/>
            <person name="Grabherr M.G."/>
            <person name="Kodira C.D."/>
            <person name="Kohler A."/>
            <person name="Kuees U."/>
            <person name="Lindquist E.A."/>
            <person name="Lucas S.M."/>
            <person name="Mago R."/>
            <person name="Mauceli E."/>
            <person name="Morin E."/>
            <person name="Murat C."/>
            <person name="Pangilinan J.L."/>
            <person name="Park R."/>
            <person name="Pearson M."/>
            <person name="Quesneville H."/>
            <person name="Rouhier N."/>
            <person name="Sakthikumar S."/>
            <person name="Salamov A.A."/>
            <person name="Schmutz J."/>
            <person name="Selles B."/>
            <person name="Shapiro H."/>
            <person name="Tanguay P."/>
            <person name="Tuskan G.A."/>
            <person name="Henrissat B."/>
            <person name="Van de Peer Y."/>
            <person name="Rouze P."/>
            <person name="Ellis J.G."/>
            <person name="Dodds P.N."/>
            <person name="Schein J.E."/>
            <person name="Zhong S."/>
            <person name="Hamelin R.C."/>
            <person name="Grigoriev I.V."/>
            <person name="Szabo L.J."/>
            <person name="Martin F."/>
        </authorList>
    </citation>
    <scope>NUCLEOTIDE SEQUENCE [LARGE SCALE GENOMIC DNA]</scope>
    <source>
        <strain evidence="3">98AG31 / pathotype 3-4-7</strain>
    </source>
</reference>
<dbReference type="EMBL" id="GL883103">
    <property type="protein sequence ID" value="EGG07627.1"/>
    <property type="molecule type" value="Genomic_DNA"/>
</dbReference>
<dbReference type="VEuPathDB" id="FungiDB:MELLADRAFT_85484"/>
<name>F4RIV4_MELLP</name>
<feature type="signal peptide" evidence="1">
    <location>
        <begin position="1"/>
        <end position="18"/>
    </location>
</feature>
<dbReference type="Proteomes" id="UP000001072">
    <property type="component" value="Unassembled WGS sequence"/>
</dbReference>
<dbReference type="RefSeq" id="XP_007408959.1">
    <property type="nucleotide sequence ID" value="XM_007408897.1"/>
</dbReference>
<dbReference type="AlphaFoldDB" id="F4RIV4"/>
<keyword evidence="1" id="KW-0732">Signal</keyword>
<protein>
    <submittedName>
        <fullName evidence="2">Secreted protein</fullName>
    </submittedName>
</protein>
<gene>
    <name evidence="2" type="ORF">MELLADRAFT_85484</name>
</gene>
<dbReference type="GeneID" id="18933858"/>
<evidence type="ECO:0000313" key="2">
    <source>
        <dbReference type="EMBL" id="EGG07627.1"/>
    </source>
</evidence>
<dbReference type="HOGENOM" id="CLU_1090202_0_0_1"/>
<organism evidence="3">
    <name type="scientific">Melampsora larici-populina (strain 98AG31 / pathotype 3-4-7)</name>
    <name type="common">Poplar leaf rust fungus</name>
    <dbReference type="NCBI Taxonomy" id="747676"/>
    <lineage>
        <taxon>Eukaryota</taxon>
        <taxon>Fungi</taxon>
        <taxon>Dikarya</taxon>
        <taxon>Basidiomycota</taxon>
        <taxon>Pucciniomycotina</taxon>
        <taxon>Pucciniomycetes</taxon>
        <taxon>Pucciniales</taxon>
        <taxon>Melampsoraceae</taxon>
        <taxon>Melampsora</taxon>
    </lineage>
</organism>
<accession>F4RIV4</accession>
<sequence>MHLSTIVSSFVLAAVVAASPTPIPSEQSAGGCPVGVPAFNGGGGFVQGPVVFSQQGSFSSFSSFTSSMNVFSTACTSTVSAWQGISSIQIIHQQFQYMIVSMSTLFASFQTGCNICNPGQSIAFTQTVTQVIIQVQSMVSFIYTQFGGQIVVFQQEFSILSLLFQTIIGIGATLNVNMQQLFITNQFNFQLFNSCGIQTNAWFQTGGVIFPPQHVGLLAQLLSPVLLAIRPVLNGVGDLLTGLGVGVSNLLGNLL</sequence>